<keyword evidence="3" id="KW-1185">Reference proteome</keyword>
<accession>A0AAE3H8E0</accession>
<dbReference type="Proteomes" id="UP001206983">
    <property type="component" value="Unassembled WGS sequence"/>
</dbReference>
<protein>
    <submittedName>
        <fullName evidence="2">Uncharacterized protein</fullName>
    </submittedName>
</protein>
<comment type="caution">
    <text evidence="2">The sequence shown here is derived from an EMBL/GenBank/DDBJ whole genome shotgun (WGS) entry which is preliminary data.</text>
</comment>
<keyword evidence="1" id="KW-1133">Transmembrane helix</keyword>
<dbReference type="AlphaFoldDB" id="A0AAE3H8E0"/>
<evidence type="ECO:0000256" key="1">
    <source>
        <dbReference type="SAM" id="Phobius"/>
    </source>
</evidence>
<gene>
    <name evidence="2" type="ORF">PV02_00585</name>
</gene>
<proteinExistence type="predicted"/>
<dbReference type="RefSeq" id="WP_256621376.1">
    <property type="nucleotide sequence ID" value="NZ_JTEO01000001.1"/>
</dbReference>
<keyword evidence="1" id="KW-0812">Transmembrane</keyword>
<feature type="transmembrane region" description="Helical" evidence="1">
    <location>
        <begin position="21"/>
        <end position="40"/>
    </location>
</feature>
<dbReference type="InterPro" id="IPR055712">
    <property type="entry name" value="DUF7288"/>
</dbReference>
<keyword evidence="1" id="KW-0472">Membrane</keyword>
<dbReference type="Pfam" id="PF23959">
    <property type="entry name" value="DUF7288"/>
    <property type="match status" value="1"/>
</dbReference>
<evidence type="ECO:0000313" key="3">
    <source>
        <dbReference type="Proteomes" id="UP001206983"/>
    </source>
</evidence>
<name>A0AAE3H8E0_9EURY</name>
<reference evidence="2 3" key="1">
    <citation type="journal article" date="2011" name="Appl. Environ. Microbiol.">
        <title>Methanogenic archaea isolated from Taiwan's Chelungpu fault.</title>
        <authorList>
            <person name="Wu S.Y."/>
            <person name="Lai M.C."/>
        </authorList>
    </citation>
    <scope>NUCLEOTIDE SEQUENCE [LARGE SCALE GENOMIC DNA]</scope>
    <source>
        <strain evidence="2 3">St545Mb</strain>
    </source>
</reference>
<sequence length="212" mass="23790">MLKKKITAAFKSNPSAQIYTLEALMALLLIIGVIIFTVQATSLTPLTSSTANAHIEAQLQILGQDMLNSLDYAEYGQDSPLKRDILNWDGAYYTWDSCEYSSVNGDVLTNSSTAEILKTVAAGKGIAHNVEVAWLREDLKDSHKYTYRWEKYIYNGEPSDNAVIITKRILLSDTDFPNMDPSSFRQNTGIRDADTGTDFYNVVDVKLTLWRM</sequence>
<evidence type="ECO:0000313" key="2">
    <source>
        <dbReference type="EMBL" id="MCQ6961720.1"/>
    </source>
</evidence>
<organism evidence="2 3">
    <name type="scientific">Methanolobus chelungpuianus</name>
    <dbReference type="NCBI Taxonomy" id="502115"/>
    <lineage>
        <taxon>Archaea</taxon>
        <taxon>Methanobacteriati</taxon>
        <taxon>Methanobacteriota</taxon>
        <taxon>Stenosarchaea group</taxon>
        <taxon>Methanomicrobia</taxon>
        <taxon>Methanosarcinales</taxon>
        <taxon>Methanosarcinaceae</taxon>
        <taxon>Methanolobus</taxon>
    </lineage>
</organism>
<dbReference type="EMBL" id="JTEO01000001">
    <property type="protein sequence ID" value="MCQ6961720.1"/>
    <property type="molecule type" value="Genomic_DNA"/>
</dbReference>